<dbReference type="PANTHER" id="PTHR34613:SF1">
    <property type="entry name" value="SLL6017 PROTEIN"/>
    <property type="match status" value="1"/>
</dbReference>
<evidence type="ECO:0000313" key="2">
    <source>
        <dbReference type="EMBL" id="CCQ51985.1"/>
    </source>
</evidence>
<dbReference type="EMBL" id="CAQK01000566">
    <property type="protein sequence ID" value="CCQ51985.1"/>
    <property type="molecule type" value="Genomic_DNA"/>
</dbReference>
<gene>
    <name evidence="2" type="ORF">CWATWH8502_2511</name>
</gene>
<dbReference type="RefSeq" id="WP_021831096.1">
    <property type="nucleotide sequence ID" value="NZ_CAQK01000566.1"/>
</dbReference>
<evidence type="ECO:0000313" key="3">
    <source>
        <dbReference type="Proteomes" id="UP000018348"/>
    </source>
</evidence>
<accession>T2IIG1</accession>
<reference evidence="2 3" key="1">
    <citation type="submission" date="2013-01" db="EMBL/GenBank/DDBJ databases">
        <authorList>
            <person name="Bench S."/>
        </authorList>
    </citation>
    <scope>NUCLEOTIDE SEQUENCE [LARGE SCALE GENOMIC DNA]</scope>
    <source>
        <strain evidence="2 3">WH 8502</strain>
    </source>
</reference>
<dbReference type="Proteomes" id="UP000018348">
    <property type="component" value="Unassembled WGS sequence"/>
</dbReference>
<dbReference type="PANTHER" id="PTHR34613">
    <property type="entry name" value="SLL0800 PROTEIN"/>
    <property type="match status" value="1"/>
</dbReference>
<name>T2IIG1_CROWT</name>
<sequence length="157" mass="18133">MIRLWEQDPNLFINQPGLYPFAPLTNSKNPNTLLQQISAKINNLEDIEQRQILGSCTSILAGLRFDKILVNSLFQEEIMKGSVIYQDILQKGERKGEIKEGLKLVMLLLNQRFPNLEERLTNKIETLSLNDIEDLAMSLLEFKDINDLDAWLDYPEL</sequence>
<dbReference type="InterPro" id="IPR025587">
    <property type="entry name" value="DUF4351"/>
</dbReference>
<protein>
    <recommendedName>
        <fullName evidence="1">DUF4351 domain-containing protein</fullName>
    </recommendedName>
</protein>
<comment type="caution">
    <text evidence="2">The sequence shown here is derived from an EMBL/GenBank/DDBJ whole genome shotgun (WGS) entry which is preliminary data.</text>
</comment>
<organism evidence="2 3">
    <name type="scientific">Crocosphaera watsonii WH 8502</name>
    <dbReference type="NCBI Taxonomy" id="423474"/>
    <lineage>
        <taxon>Bacteria</taxon>
        <taxon>Bacillati</taxon>
        <taxon>Cyanobacteriota</taxon>
        <taxon>Cyanophyceae</taxon>
        <taxon>Oscillatoriophycideae</taxon>
        <taxon>Chroococcales</taxon>
        <taxon>Aphanothecaceae</taxon>
        <taxon>Crocosphaera</taxon>
    </lineage>
</organism>
<evidence type="ECO:0000259" key="1">
    <source>
        <dbReference type="Pfam" id="PF14261"/>
    </source>
</evidence>
<feature type="domain" description="DUF4351" evidence="1">
    <location>
        <begin position="95"/>
        <end position="152"/>
    </location>
</feature>
<dbReference type="AlphaFoldDB" id="T2IIG1"/>
<dbReference type="Pfam" id="PF14261">
    <property type="entry name" value="DUF4351"/>
    <property type="match status" value="1"/>
</dbReference>
<proteinExistence type="predicted"/>
<reference evidence="2 3" key="2">
    <citation type="submission" date="2013-09" db="EMBL/GenBank/DDBJ databases">
        <title>Whole genome comparison of six Crocosphaera watsonii strains with differing phenotypes.</title>
        <authorList>
            <person name="Bench S.R."/>
            <person name="Heller P."/>
            <person name="Frank I."/>
            <person name="Arciniega M."/>
            <person name="Shilova I.N."/>
            <person name="Zehr J.P."/>
        </authorList>
    </citation>
    <scope>NUCLEOTIDE SEQUENCE [LARGE SCALE GENOMIC DNA]</scope>
    <source>
        <strain evidence="2 3">WH 8502</strain>
    </source>
</reference>